<evidence type="ECO:0000313" key="3">
    <source>
        <dbReference type="Proteomes" id="UP000295344"/>
    </source>
</evidence>
<keyword evidence="1" id="KW-0472">Membrane</keyword>
<comment type="caution">
    <text evidence="2">The sequence shown here is derived from an EMBL/GenBank/DDBJ whole genome shotgun (WGS) entry which is preliminary data.</text>
</comment>
<evidence type="ECO:0000256" key="1">
    <source>
        <dbReference type="SAM" id="Phobius"/>
    </source>
</evidence>
<sequence>MYSPAAERERRRTRRVRLVVIGALAVVFVGAALLWPRPTPGALTVATGERVAPAGVLQGELSADRSGEQVCYSVATSTGTAVLRFVPGWSADERLGLRDAAGGVVAQPGDVVRVLGDPGPVGSVAGCAERGRTWTVTSVQIRS</sequence>
<feature type="transmembrane region" description="Helical" evidence="1">
    <location>
        <begin position="16"/>
        <end position="35"/>
    </location>
</feature>
<organism evidence="2 3">
    <name type="scientific">Amnibacterium kyonggiense</name>
    <dbReference type="NCBI Taxonomy" id="595671"/>
    <lineage>
        <taxon>Bacteria</taxon>
        <taxon>Bacillati</taxon>
        <taxon>Actinomycetota</taxon>
        <taxon>Actinomycetes</taxon>
        <taxon>Micrococcales</taxon>
        <taxon>Microbacteriaceae</taxon>
        <taxon>Amnibacterium</taxon>
    </lineage>
</organism>
<name>A0A4R7FKT9_9MICO</name>
<proteinExistence type="predicted"/>
<keyword evidence="3" id="KW-1185">Reference proteome</keyword>
<reference evidence="2 3" key="1">
    <citation type="submission" date="2019-03" db="EMBL/GenBank/DDBJ databases">
        <title>Genomic Encyclopedia of Archaeal and Bacterial Type Strains, Phase II (KMG-II): from individual species to whole genera.</title>
        <authorList>
            <person name="Goeker M."/>
        </authorList>
    </citation>
    <scope>NUCLEOTIDE SEQUENCE [LARGE SCALE GENOMIC DNA]</scope>
    <source>
        <strain evidence="2 3">DSM 24782</strain>
    </source>
</reference>
<evidence type="ECO:0000313" key="2">
    <source>
        <dbReference type="EMBL" id="TDS76968.1"/>
    </source>
</evidence>
<accession>A0A4R7FKT9</accession>
<protein>
    <submittedName>
        <fullName evidence="2">Uncharacterized protein</fullName>
    </submittedName>
</protein>
<keyword evidence="1" id="KW-1133">Transmembrane helix</keyword>
<dbReference type="EMBL" id="SOAM01000002">
    <property type="protein sequence ID" value="TDS76968.1"/>
    <property type="molecule type" value="Genomic_DNA"/>
</dbReference>
<gene>
    <name evidence="2" type="ORF">CLV52_1907</name>
</gene>
<keyword evidence="1" id="KW-0812">Transmembrane</keyword>
<dbReference type="Proteomes" id="UP000295344">
    <property type="component" value="Unassembled WGS sequence"/>
</dbReference>
<dbReference type="AlphaFoldDB" id="A0A4R7FKT9"/>